<comment type="caution">
    <text evidence="1">The sequence shown here is derived from an EMBL/GenBank/DDBJ whole genome shotgun (WGS) entry which is preliminary data.</text>
</comment>
<gene>
    <name evidence="1" type="ORF">CEXT_408271</name>
</gene>
<keyword evidence="2" id="KW-1185">Reference proteome</keyword>
<sequence>MSPHPYANGSAITDHVIVGTGLVRRRAWVPVLHERRKEDSSREMTTLRRDYVANPMQDLMSMPFFGLFPTMNISSFSQFFRHFQFF</sequence>
<evidence type="ECO:0000313" key="1">
    <source>
        <dbReference type="EMBL" id="GIY31505.1"/>
    </source>
</evidence>
<dbReference type="EMBL" id="BPLR01009388">
    <property type="protein sequence ID" value="GIY31505.1"/>
    <property type="molecule type" value="Genomic_DNA"/>
</dbReference>
<proteinExistence type="predicted"/>
<reference evidence="1 2" key="1">
    <citation type="submission" date="2021-06" db="EMBL/GenBank/DDBJ databases">
        <title>Caerostris extrusa draft genome.</title>
        <authorList>
            <person name="Kono N."/>
            <person name="Arakawa K."/>
        </authorList>
    </citation>
    <scope>NUCLEOTIDE SEQUENCE [LARGE SCALE GENOMIC DNA]</scope>
</reference>
<accession>A0AAV4SG65</accession>
<dbReference type="Proteomes" id="UP001054945">
    <property type="component" value="Unassembled WGS sequence"/>
</dbReference>
<dbReference type="AlphaFoldDB" id="A0AAV4SG65"/>
<name>A0AAV4SG65_CAEEX</name>
<protein>
    <submittedName>
        <fullName evidence="1">Uncharacterized protein</fullName>
    </submittedName>
</protein>
<evidence type="ECO:0000313" key="2">
    <source>
        <dbReference type="Proteomes" id="UP001054945"/>
    </source>
</evidence>
<organism evidence="1 2">
    <name type="scientific">Caerostris extrusa</name>
    <name type="common">Bark spider</name>
    <name type="synonym">Caerostris bankana</name>
    <dbReference type="NCBI Taxonomy" id="172846"/>
    <lineage>
        <taxon>Eukaryota</taxon>
        <taxon>Metazoa</taxon>
        <taxon>Ecdysozoa</taxon>
        <taxon>Arthropoda</taxon>
        <taxon>Chelicerata</taxon>
        <taxon>Arachnida</taxon>
        <taxon>Araneae</taxon>
        <taxon>Araneomorphae</taxon>
        <taxon>Entelegynae</taxon>
        <taxon>Araneoidea</taxon>
        <taxon>Araneidae</taxon>
        <taxon>Caerostris</taxon>
    </lineage>
</organism>